<evidence type="ECO:0000313" key="2">
    <source>
        <dbReference type="Proteomes" id="UP000006044"/>
    </source>
</evidence>
<feature type="non-terminal residue" evidence="1">
    <location>
        <position position="1"/>
    </location>
</feature>
<sequence length="47" mass="5747">SGLILHCSMGHYNFQFRIRPDMWKRIAKLNIPVDFYLYYISTPYFDD</sequence>
<keyword evidence="2" id="KW-1185">Reference proteome</keyword>
<evidence type="ECO:0000313" key="1">
    <source>
        <dbReference type="EMBL" id="EJZ64297.1"/>
    </source>
</evidence>
<dbReference type="HOGENOM" id="CLU_3176780_0_0_10"/>
<dbReference type="AlphaFoldDB" id="K0WYK3"/>
<reference evidence="1 2" key="1">
    <citation type="submission" date="2012-08" db="EMBL/GenBank/DDBJ databases">
        <title>The Genome Sequence of Barnesiella intestinihominis YIT 11860.</title>
        <authorList>
            <consortium name="The Broad Institute Genome Sequencing Platform"/>
            <person name="Earl A."/>
            <person name="Ward D."/>
            <person name="Feldgarden M."/>
            <person name="Gevers D."/>
            <person name="Morotomi M."/>
            <person name="Walker B."/>
            <person name="Young S.K."/>
            <person name="Zeng Q."/>
            <person name="Gargeya S."/>
            <person name="Fitzgerald M."/>
            <person name="Haas B."/>
            <person name="Abouelleil A."/>
            <person name="Alvarado L."/>
            <person name="Arachchi H.M."/>
            <person name="Berlin A.M."/>
            <person name="Chapman S.B."/>
            <person name="Goldberg J."/>
            <person name="Griggs A."/>
            <person name="Gujja S."/>
            <person name="Hansen M."/>
            <person name="Howarth C."/>
            <person name="Imamovic A."/>
            <person name="Larimer J."/>
            <person name="McCowen C."/>
            <person name="Montmayeur A."/>
            <person name="Murphy C."/>
            <person name="Neiman D."/>
            <person name="Pearson M."/>
            <person name="Priest M."/>
            <person name="Roberts A."/>
            <person name="Saif S."/>
            <person name="Shea T."/>
            <person name="Sisk P."/>
            <person name="Sykes S."/>
            <person name="Wortman J."/>
            <person name="Nusbaum C."/>
            <person name="Birren B."/>
        </authorList>
    </citation>
    <scope>NUCLEOTIDE SEQUENCE [LARGE SCALE GENOMIC DNA]</scope>
    <source>
        <strain evidence="1 2">YIT 11860</strain>
    </source>
</reference>
<gene>
    <name evidence="1" type="ORF">HMPREF9448_01557</name>
</gene>
<dbReference type="EMBL" id="ADLE01000009">
    <property type="protein sequence ID" value="EJZ64297.1"/>
    <property type="molecule type" value="Genomic_DNA"/>
</dbReference>
<protein>
    <submittedName>
        <fullName evidence="1">Uncharacterized protein</fullName>
    </submittedName>
</protein>
<organism evidence="1 2">
    <name type="scientific">Barnesiella intestinihominis YIT 11860</name>
    <dbReference type="NCBI Taxonomy" id="742726"/>
    <lineage>
        <taxon>Bacteria</taxon>
        <taxon>Pseudomonadati</taxon>
        <taxon>Bacteroidota</taxon>
        <taxon>Bacteroidia</taxon>
        <taxon>Bacteroidales</taxon>
        <taxon>Barnesiellaceae</taxon>
        <taxon>Barnesiella</taxon>
    </lineage>
</organism>
<accession>K0WYK3</accession>
<dbReference type="Proteomes" id="UP000006044">
    <property type="component" value="Unassembled WGS sequence"/>
</dbReference>
<name>K0WYK3_9BACT</name>
<comment type="caution">
    <text evidence="1">The sequence shown here is derived from an EMBL/GenBank/DDBJ whole genome shotgun (WGS) entry which is preliminary data.</text>
</comment>
<proteinExistence type="predicted"/>